<keyword evidence="3 4" id="KW-0648">Protein biosynthesis</keyword>
<evidence type="ECO:0000256" key="6">
    <source>
        <dbReference type="RuleBase" id="RU000646"/>
    </source>
</evidence>
<proteinExistence type="inferred from homology"/>
<dbReference type="OrthoDB" id="9806014at2"/>
<dbReference type="GO" id="GO:0016020">
    <property type="term" value="C:membrane"/>
    <property type="evidence" value="ECO:0007669"/>
    <property type="project" value="TreeGrafter"/>
</dbReference>
<feature type="domain" description="Translation initiation factor 3 N-terminal" evidence="9">
    <location>
        <begin position="22"/>
        <end position="88"/>
    </location>
</feature>
<dbReference type="PANTHER" id="PTHR10938:SF0">
    <property type="entry name" value="TRANSLATION INITIATION FACTOR IF-3, MITOCHONDRIAL"/>
    <property type="match status" value="1"/>
</dbReference>
<sequence>MSQNNNSNIKKNRGPQKEAYLNKDIPFNKVFLISSDGEKLGVYERDKALELAREERKDLVLITTQPKPVVRILDYGKFKYDKKRREKELKEKQTVVKNHQIRLTPLIDENDLAIKARKAREFLLEGDRVKLSLKFRGRELSRQDIGHDTLKRFFALVEDVAKIDKEAALNAGRFLDMVIHPDKKKIAKYLKNNENAVKTKDSNENLQTNDEEDEQEN</sequence>
<gene>
    <name evidence="4" type="primary">infC</name>
    <name evidence="10" type="ORF">CJJ23_03815</name>
</gene>
<evidence type="ECO:0000256" key="4">
    <source>
        <dbReference type="HAMAP-Rule" id="MF_00080"/>
    </source>
</evidence>
<evidence type="ECO:0000256" key="2">
    <source>
        <dbReference type="ARBA" id="ARBA00022540"/>
    </source>
</evidence>
<dbReference type="InterPro" id="IPR036787">
    <property type="entry name" value="T_IF-3_N_sf"/>
</dbReference>
<dbReference type="Proteomes" id="UP000216943">
    <property type="component" value="Unassembled WGS sequence"/>
</dbReference>
<dbReference type="SUPFAM" id="SSF55200">
    <property type="entry name" value="Translation initiation factor IF3, C-terminal domain"/>
    <property type="match status" value="1"/>
</dbReference>
<feature type="region of interest" description="Disordered" evidence="7">
    <location>
        <begin position="193"/>
        <end position="217"/>
    </location>
</feature>
<dbReference type="GO" id="GO:0032790">
    <property type="term" value="P:ribosome disassembly"/>
    <property type="evidence" value="ECO:0007669"/>
    <property type="project" value="TreeGrafter"/>
</dbReference>
<dbReference type="Pfam" id="PF00707">
    <property type="entry name" value="IF3_C"/>
    <property type="match status" value="1"/>
</dbReference>
<comment type="caution">
    <text evidence="10">The sequence shown here is derived from an EMBL/GenBank/DDBJ whole genome shotgun (WGS) entry which is preliminary data.</text>
</comment>
<comment type="function">
    <text evidence="4 6">IF-3 binds to the 30S ribosomal subunit and shifts the equilibrium between 70S ribosomes and their 50S and 30S subunits in favor of the free subunits, thus enhancing the availability of 30S subunits on which protein synthesis initiation begins.</text>
</comment>
<evidence type="ECO:0000256" key="7">
    <source>
        <dbReference type="SAM" id="MobiDB-lite"/>
    </source>
</evidence>
<comment type="subcellular location">
    <subcellularLocation>
        <location evidence="4 6">Cytoplasm</location>
    </subcellularLocation>
</comment>
<evidence type="ECO:0000259" key="8">
    <source>
        <dbReference type="Pfam" id="PF00707"/>
    </source>
</evidence>
<evidence type="ECO:0000256" key="5">
    <source>
        <dbReference type="NCBIfam" id="TIGR00168"/>
    </source>
</evidence>
<dbReference type="InterPro" id="IPR019815">
    <property type="entry name" value="Translation_initiation_fac_3_C"/>
</dbReference>
<dbReference type="Gene3D" id="3.30.110.10">
    <property type="entry name" value="Translation initiation factor 3 (IF-3), C-terminal domain"/>
    <property type="match status" value="1"/>
</dbReference>
<evidence type="ECO:0000259" key="9">
    <source>
        <dbReference type="Pfam" id="PF05198"/>
    </source>
</evidence>
<keyword evidence="4" id="KW-0963">Cytoplasm</keyword>
<dbReference type="RefSeq" id="WP_095335035.1">
    <property type="nucleotide sequence ID" value="NZ_NQNY01000013.1"/>
</dbReference>
<comment type="similarity">
    <text evidence="1 4 6">Belongs to the IF-3 family.</text>
</comment>
<keyword evidence="2 4" id="KW-0396">Initiation factor</keyword>
<dbReference type="GO" id="GO:0003743">
    <property type="term" value="F:translation initiation factor activity"/>
    <property type="evidence" value="ECO:0007669"/>
    <property type="project" value="UniProtKB-UniRule"/>
</dbReference>
<protein>
    <recommendedName>
        <fullName evidence="4 5">Translation initiation factor IF-3</fullName>
    </recommendedName>
</protein>
<dbReference type="PROSITE" id="PS00938">
    <property type="entry name" value="IF3"/>
    <property type="match status" value="1"/>
</dbReference>
<name>A0A269TI15_9BACT</name>
<comment type="subunit">
    <text evidence="4 6">Monomer.</text>
</comment>
<dbReference type="InterPro" id="IPR036788">
    <property type="entry name" value="T_IF-3_C_sf"/>
</dbReference>
<evidence type="ECO:0000256" key="3">
    <source>
        <dbReference type="ARBA" id="ARBA00022917"/>
    </source>
</evidence>
<evidence type="ECO:0000313" key="10">
    <source>
        <dbReference type="EMBL" id="PAK21099.1"/>
    </source>
</evidence>
<organism evidence="10 11">
    <name type="scientific">Mycoplasmopsis agassizii</name>
    <dbReference type="NCBI Taxonomy" id="33922"/>
    <lineage>
        <taxon>Bacteria</taxon>
        <taxon>Bacillati</taxon>
        <taxon>Mycoplasmatota</taxon>
        <taxon>Mycoplasmoidales</taxon>
        <taxon>Metamycoplasmataceae</taxon>
        <taxon>Mycoplasmopsis</taxon>
    </lineage>
</organism>
<dbReference type="GO" id="GO:0005829">
    <property type="term" value="C:cytosol"/>
    <property type="evidence" value="ECO:0007669"/>
    <property type="project" value="TreeGrafter"/>
</dbReference>
<dbReference type="Pfam" id="PF05198">
    <property type="entry name" value="IF3_N"/>
    <property type="match status" value="1"/>
</dbReference>
<dbReference type="SUPFAM" id="SSF54364">
    <property type="entry name" value="Translation initiation factor IF3, N-terminal domain"/>
    <property type="match status" value="1"/>
</dbReference>
<dbReference type="GO" id="GO:0043022">
    <property type="term" value="F:ribosome binding"/>
    <property type="evidence" value="ECO:0007669"/>
    <property type="project" value="TreeGrafter"/>
</dbReference>
<dbReference type="PANTHER" id="PTHR10938">
    <property type="entry name" value="TRANSLATION INITIATION FACTOR IF-3"/>
    <property type="match status" value="1"/>
</dbReference>
<feature type="domain" description="Translation initiation factor 3 C-terminal" evidence="8">
    <location>
        <begin position="97"/>
        <end position="181"/>
    </location>
</feature>
<dbReference type="EMBL" id="NQNY01000013">
    <property type="protein sequence ID" value="PAK21099.1"/>
    <property type="molecule type" value="Genomic_DNA"/>
</dbReference>
<dbReference type="NCBIfam" id="TIGR00168">
    <property type="entry name" value="infC"/>
    <property type="match status" value="1"/>
</dbReference>
<dbReference type="InterPro" id="IPR019814">
    <property type="entry name" value="Translation_initiation_fac_3_N"/>
</dbReference>
<evidence type="ECO:0000313" key="11">
    <source>
        <dbReference type="Proteomes" id="UP000216943"/>
    </source>
</evidence>
<dbReference type="AlphaFoldDB" id="A0A269TI15"/>
<dbReference type="InterPro" id="IPR001288">
    <property type="entry name" value="Translation_initiation_fac_3"/>
</dbReference>
<evidence type="ECO:0000256" key="1">
    <source>
        <dbReference type="ARBA" id="ARBA00005439"/>
    </source>
</evidence>
<dbReference type="HAMAP" id="MF_00080">
    <property type="entry name" value="IF_3"/>
    <property type="match status" value="1"/>
</dbReference>
<reference evidence="11" key="1">
    <citation type="submission" date="2017-08" db="EMBL/GenBank/DDBJ databases">
        <authorList>
            <person name="Alvarez-Ponce D."/>
            <person name="Weitzman C.L."/>
            <person name="Tillett R.L."/>
            <person name="Sandmeier F.C."/>
            <person name="Tracy C.R."/>
        </authorList>
    </citation>
    <scope>NUCLEOTIDE SEQUENCE [LARGE SCALE GENOMIC DNA]</scope>
    <source>
        <strain evidence="11">723</strain>
    </source>
</reference>
<accession>A0A269TI15</accession>
<dbReference type="InterPro" id="IPR019813">
    <property type="entry name" value="Translation_initiation_fac3_CS"/>
</dbReference>
<dbReference type="Gene3D" id="3.10.20.80">
    <property type="entry name" value="Translation initiation factor 3 (IF-3), N-terminal domain"/>
    <property type="match status" value="1"/>
</dbReference>